<protein>
    <submittedName>
        <fullName evidence="1">Uncharacterized protein</fullName>
    </submittedName>
</protein>
<comment type="caution">
    <text evidence="1">The sequence shown here is derived from an EMBL/GenBank/DDBJ whole genome shotgun (WGS) entry which is preliminary data.</text>
</comment>
<dbReference type="AlphaFoldDB" id="A0A839EH62"/>
<dbReference type="EMBL" id="JACGXN010000001">
    <property type="protein sequence ID" value="MBA8876904.1"/>
    <property type="molecule type" value="Genomic_DNA"/>
</dbReference>
<dbReference type="RefSeq" id="WP_182547641.1">
    <property type="nucleotide sequence ID" value="NZ_JACGXN010000001.1"/>
</dbReference>
<name>A0A839EH62_9HYPH</name>
<reference evidence="1 2" key="1">
    <citation type="submission" date="2020-07" db="EMBL/GenBank/DDBJ databases">
        <title>Genomic Encyclopedia of Type Strains, Phase IV (KMG-V): Genome sequencing to study the core and pangenomes of soil and plant-associated prokaryotes.</title>
        <authorList>
            <person name="Whitman W."/>
        </authorList>
    </citation>
    <scope>NUCLEOTIDE SEQUENCE [LARGE SCALE GENOMIC DNA]</scope>
    <source>
        <strain evidence="1 2">AN3</strain>
    </source>
</reference>
<gene>
    <name evidence="1" type="ORF">FHW16_000586</name>
</gene>
<dbReference type="Proteomes" id="UP000549052">
    <property type="component" value="Unassembled WGS sequence"/>
</dbReference>
<evidence type="ECO:0000313" key="1">
    <source>
        <dbReference type="EMBL" id="MBA8876904.1"/>
    </source>
</evidence>
<keyword evidence="2" id="KW-1185">Reference proteome</keyword>
<organism evidence="1 2">
    <name type="scientific">Phyllobacterium myrsinacearum</name>
    <dbReference type="NCBI Taxonomy" id="28101"/>
    <lineage>
        <taxon>Bacteria</taxon>
        <taxon>Pseudomonadati</taxon>
        <taxon>Pseudomonadota</taxon>
        <taxon>Alphaproteobacteria</taxon>
        <taxon>Hyphomicrobiales</taxon>
        <taxon>Phyllobacteriaceae</taxon>
        <taxon>Phyllobacterium</taxon>
    </lineage>
</organism>
<accession>A0A839EH62</accession>
<evidence type="ECO:0000313" key="2">
    <source>
        <dbReference type="Proteomes" id="UP000549052"/>
    </source>
</evidence>
<proteinExistence type="predicted"/>
<sequence length="222" mass="25437">MTTTVQVRQVLSPLLSRHSDLALVGRFLIIKPVHHIVRGVFVDRCGNPNEFVPTKVVDILLPNRTMFTLGWGGRLYKAPYRIWDANNADAVSIMCEMIEHEVLPELRKITSFDDFVAVASEKRPLRERVGYEAFKGMHMLLAIAHGDFDKAREIWDSDPGISRYMKSKNPSFYPALLNNDRSALAGFLHQWEAQTIETYKLEKFWEPTLFPLELEGALPVRP</sequence>